<keyword evidence="4" id="KW-1185">Reference proteome</keyword>
<name>A0A1M6ETL2_MALRU</name>
<keyword evidence="1" id="KW-0812">Transmembrane</keyword>
<evidence type="ECO:0000313" key="3">
    <source>
        <dbReference type="EMBL" id="SHI88726.1"/>
    </source>
</evidence>
<feature type="transmembrane region" description="Helical" evidence="1">
    <location>
        <begin position="7"/>
        <end position="29"/>
    </location>
</feature>
<protein>
    <submittedName>
        <fullName evidence="3">Short C-terminal domain-containing protein</fullName>
    </submittedName>
</protein>
<reference evidence="3 4" key="1">
    <citation type="submission" date="2016-11" db="EMBL/GenBank/DDBJ databases">
        <authorList>
            <person name="Jaros S."/>
            <person name="Januszkiewicz K."/>
            <person name="Wedrychowicz H."/>
        </authorList>
    </citation>
    <scope>NUCLEOTIDE SEQUENCE [LARGE SCALE GENOMIC DNA]</scope>
    <source>
        <strain evidence="3 4">DSM 5091</strain>
    </source>
</reference>
<accession>A0A1M6ETL2</accession>
<evidence type="ECO:0000256" key="1">
    <source>
        <dbReference type="SAM" id="Phobius"/>
    </source>
</evidence>
<dbReference type="EMBL" id="FQZT01000003">
    <property type="protein sequence ID" value="SHI88726.1"/>
    <property type="molecule type" value="Genomic_DNA"/>
</dbReference>
<keyword evidence="1" id="KW-1133">Transmembrane helix</keyword>
<proteinExistence type="predicted"/>
<organism evidence="3 4">
    <name type="scientific">Malonomonas rubra DSM 5091</name>
    <dbReference type="NCBI Taxonomy" id="1122189"/>
    <lineage>
        <taxon>Bacteria</taxon>
        <taxon>Pseudomonadati</taxon>
        <taxon>Thermodesulfobacteriota</taxon>
        <taxon>Desulfuromonadia</taxon>
        <taxon>Desulfuromonadales</taxon>
        <taxon>Geopsychrobacteraceae</taxon>
        <taxon>Malonomonas</taxon>
    </lineage>
</organism>
<dbReference type="Proteomes" id="UP000184171">
    <property type="component" value="Unassembled WGS sequence"/>
</dbReference>
<dbReference type="Pfam" id="PF09851">
    <property type="entry name" value="SHOCT"/>
    <property type="match status" value="1"/>
</dbReference>
<keyword evidence="1" id="KW-0472">Membrane</keyword>
<sequence length="154" mass="17305">MFSGMFVAYAVLLLHLLLIVGLGAGVVLIKGIFDFRWYILGGGTLLLCISAILFFRYLKASNKSLKEAMNDPALRDKTLEISFLGGMASVRVGHNPQMQNQPQLIDVHEVQEIKQLAAPRTQVEELSDLAKMLENDLITREEFERMKKDIVNGR</sequence>
<feature type="domain" description="SHOCT" evidence="2">
    <location>
        <begin position="124"/>
        <end position="150"/>
    </location>
</feature>
<evidence type="ECO:0000313" key="4">
    <source>
        <dbReference type="Proteomes" id="UP000184171"/>
    </source>
</evidence>
<feature type="transmembrane region" description="Helical" evidence="1">
    <location>
        <begin position="35"/>
        <end position="58"/>
    </location>
</feature>
<dbReference type="InterPro" id="IPR018649">
    <property type="entry name" value="SHOCT"/>
</dbReference>
<dbReference type="AlphaFoldDB" id="A0A1M6ETL2"/>
<evidence type="ECO:0000259" key="2">
    <source>
        <dbReference type="Pfam" id="PF09851"/>
    </source>
</evidence>
<gene>
    <name evidence="3" type="ORF">SAMN02745165_01024</name>
</gene>